<name>A0ACB9QSB9_9MYRT</name>
<evidence type="ECO:0000313" key="1">
    <source>
        <dbReference type="EMBL" id="KAI4369335.1"/>
    </source>
</evidence>
<protein>
    <submittedName>
        <fullName evidence="1">Uncharacterized protein</fullName>
    </submittedName>
</protein>
<reference evidence="2" key="1">
    <citation type="journal article" date="2023" name="Front. Plant Sci.">
        <title>Chromosomal-level genome assembly of Melastoma candidum provides insights into trichome evolution.</title>
        <authorList>
            <person name="Zhong Y."/>
            <person name="Wu W."/>
            <person name="Sun C."/>
            <person name="Zou P."/>
            <person name="Liu Y."/>
            <person name="Dai S."/>
            <person name="Zhou R."/>
        </authorList>
    </citation>
    <scope>NUCLEOTIDE SEQUENCE [LARGE SCALE GENOMIC DNA]</scope>
</reference>
<organism evidence="1 2">
    <name type="scientific">Melastoma candidum</name>
    <dbReference type="NCBI Taxonomy" id="119954"/>
    <lineage>
        <taxon>Eukaryota</taxon>
        <taxon>Viridiplantae</taxon>
        <taxon>Streptophyta</taxon>
        <taxon>Embryophyta</taxon>
        <taxon>Tracheophyta</taxon>
        <taxon>Spermatophyta</taxon>
        <taxon>Magnoliopsida</taxon>
        <taxon>eudicotyledons</taxon>
        <taxon>Gunneridae</taxon>
        <taxon>Pentapetalae</taxon>
        <taxon>rosids</taxon>
        <taxon>malvids</taxon>
        <taxon>Myrtales</taxon>
        <taxon>Melastomataceae</taxon>
        <taxon>Melastomatoideae</taxon>
        <taxon>Melastomateae</taxon>
        <taxon>Melastoma</taxon>
    </lineage>
</organism>
<gene>
    <name evidence="1" type="ORF">MLD38_017784</name>
</gene>
<dbReference type="Proteomes" id="UP001057402">
    <property type="component" value="Chromosome 5"/>
</dbReference>
<dbReference type="EMBL" id="CM042884">
    <property type="protein sequence ID" value="KAI4369335.1"/>
    <property type="molecule type" value="Genomic_DNA"/>
</dbReference>
<sequence>MVDLPGCPCMASRRTSMSSTTVDFSTCESIRMSQMVDKNGERTLAVVTKSSKNPEGLLEKVTADDVNIGLGYVCVRNRSGDETYEDA</sequence>
<evidence type="ECO:0000313" key="2">
    <source>
        <dbReference type="Proteomes" id="UP001057402"/>
    </source>
</evidence>
<keyword evidence="2" id="KW-1185">Reference proteome</keyword>
<comment type="caution">
    <text evidence="1">The sequence shown here is derived from an EMBL/GenBank/DDBJ whole genome shotgun (WGS) entry which is preliminary data.</text>
</comment>
<accession>A0ACB9QSB9</accession>
<proteinExistence type="predicted"/>